<sequence>MKLYDIAHSRTGDKGNTSTISLIPYKEADFALIKKYVTDEAVAKWFAPLGPIKVTRYEFFKVPALNFVIENALGGGVTHSLNIDRHGKSYSSALLEMAIPDK</sequence>
<name>A0ABW1TDP4_9LACO</name>
<reference evidence="3" key="1">
    <citation type="journal article" date="2019" name="Int. J. Syst. Evol. Microbiol.">
        <title>The Global Catalogue of Microorganisms (GCM) 10K type strain sequencing project: providing services to taxonomists for standard genome sequencing and annotation.</title>
        <authorList>
            <consortium name="The Broad Institute Genomics Platform"/>
            <consortium name="The Broad Institute Genome Sequencing Center for Infectious Disease"/>
            <person name="Wu L."/>
            <person name="Ma J."/>
        </authorList>
    </citation>
    <scope>NUCLEOTIDE SEQUENCE [LARGE SCALE GENOMIC DNA]</scope>
    <source>
        <strain evidence="3">CCM 8908</strain>
    </source>
</reference>
<evidence type="ECO:0000259" key="1">
    <source>
        <dbReference type="Pfam" id="PF23544"/>
    </source>
</evidence>
<feature type="domain" description="AtuA-like ferredoxin-fold" evidence="1">
    <location>
        <begin position="1"/>
        <end position="99"/>
    </location>
</feature>
<proteinExistence type="predicted"/>
<comment type="caution">
    <text evidence="2">The sequence shown here is derived from an EMBL/GenBank/DDBJ whole genome shotgun (WGS) entry which is preliminary data.</text>
</comment>
<dbReference type="PANTHER" id="PTHR47472:SF1">
    <property type="entry name" value="DUF1446-DOMAIN-CONTAINING PROTEIN"/>
    <property type="match status" value="1"/>
</dbReference>
<gene>
    <name evidence="2" type="ORF">ACFP1C_03955</name>
</gene>
<dbReference type="EMBL" id="JBHSSI010000025">
    <property type="protein sequence ID" value="MFC6260091.1"/>
    <property type="molecule type" value="Genomic_DNA"/>
</dbReference>
<evidence type="ECO:0000313" key="2">
    <source>
        <dbReference type="EMBL" id="MFC6260091.1"/>
    </source>
</evidence>
<dbReference type="Pfam" id="PF23544">
    <property type="entry name" value="AtuA_ferredoxin"/>
    <property type="match status" value="1"/>
</dbReference>
<keyword evidence="3" id="KW-1185">Reference proteome</keyword>
<organism evidence="2 3">
    <name type="scientific">Levilactobacillus fujinensis</name>
    <dbReference type="NCBI Taxonomy" id="2486024"/>
    <lineage>
        <taxon>Bacteria</taxon>
        <taxon>Bacillati</taxon>
        <taxon>Bacillota</taxon>
        <taxon>Bacilli</taxon>
        <taxon>Lactobacillales</taxon>
        <taxon>Lactobacillaceae</taxon>
        <taxon>Levilactobacillus</taxon>
    </lineage>
</organism>
<dbReference type="PANTHER" id="PTHR47472">
    <property type="entry name" value="PROPIONYL-COA CARBOXYLASE"/>
    <property type="match status" value="1"/>
</dbReference>
<dbReference type="Proteomes" id="UP001596283">
    <property type="component" value="Unassembled WGS sequence"/>
</dbReference>
<evidence type="ECO:0000313" key="3">
    <source>
        <dbReference type="Proteomes" id="UP001596283"/>
    </source>
</evidence>
<dbReference type="RefSeq" id="WP_125685190.1">
    <property type="nucleotide sequence ID" value="NZ_JBHSSI010000025.1"/>
</dbReference>
<dbReference type="InterPro" id="IPR056362">
    <property type="entry name" value="AtuA-like_ferredoxin_dom"/>
</dbReference>
<protein>
    <recommendedName>
        <fullName evidence="1">AtuA-like ferredoxin-fold domain-containing protein</fullName>
    </recommendedName>
</protein>
<accession>A0ABW1TDP4</accession>